<gene>
    <name evidence="2" type="ORF">NDU88_000173</name>
</gene>
<feature type="region of interest" description="Disordered" evidence="1">
    <location>
        <begin position="1"/>
        <end position="20"/>
    </location>
</feature>
<evidence type="ECO:0000256" key="1">
    <source>
        <dbReference type="SAM" id="MobiDB-lite"/>
    </source>
</evidence>
<keyword evidence="3" id="KW-1185">Reference proteome</keyword>
<name>A0AAV7KLL3_PLEWA</name>
<dbReference type="AlphaFoldDB" id="A0AAV7KLL3"/>
<evidence type="ECO:0000313" key="3">
    <source>
        <dbReference type="Proteomes" id="UP001066276"/>
    </source>
</evidence>
<dbReference type="EMBL" id="JANPWB010000016">
    <property type="protein sequence ID" value="KAJ1079951.1"/>
    <property type="molecule type" value="Genomic_DNA"/>
</dbReference>
<sequence>MDRNGKRSSALRDLRSPPCLTHQDVGTKGWAVAEMTQDVSVPIVGGRPQENRKMRFVSQYVGTKGWAVAEVTRDVSVPIIGGRPQGNRKIR</sequence>
<comment type="caution">
    <text evidence="2">The sequence shown here is derived from an EMBL/GenBank/DDBJ whole genome shotgun (WGS) entry which is preliminary data.</text>
</comment>
<accession>A0AAV7KLL3</accession>
<protein>
    <submittedName>
        <fullName evidence="2">Uncharacterized protein</fullName>
    </submittedName>
</protein>
<proteinExistence type="predicted"/>
<reference evidence="2" key="1">
    <citation type="journal article" date="2022" name="bioRxiv">
        <title>Sequencing and chromosome-scale assembly of the giantPleurodeles waltlgenome.</title>
        <authorList>
            <person name="Brown T."/>
            <person name="Elewa A."/>
            <person name="Iarovenko S."/>
            <person name="Subramanian E."/>
            <person name="Araus A.J."/>
            <person name="Petzold A."/>
            <person name="Susuki M."/>
            <person name="Suzuki K.-i.T."/>
            <person name="Hayashi T."/>
            <person name="Toyoda A."/>
            <person name="Oliveira C."/>
            <person name="Osipova E."/>
            <person name="Leigh N.D."/>
            <person name="Simon A."/>
            <person name="Yun M.H."/>
        </authorList>
    </citation>
    <scope>NUCLEOTIDE SEQUENCE</scope>
    <source>
        <strain evidence="2">20211129_DDA</strain>
        <tissue evidence="2">Liver</tissue>
    </source>
</reference>
<feature type="compositionally biased region" description="Basic and acidic residues" evidence="1">
    <location>
        <begin position="1"/>
        <end position="15"/>
    </location>
</feature>
<organism evidence="2 3">
    <name type="scientific">Pleurodeles waltl</name>
    <name type="common">Iberian ribbed newt</name>
    <dbReference type="NCBI Taxonomy" id="8319"/>
    <lineage>
        <taxon>Eukaryota</taxon>
        <taxon>Metazoa</taxon>
        <taxon>Chordata</taxon>
        <taxon>Craniata</taxon>
        <taxon>Vertebrata</taxon>
        <taxon>Euteleostomi</taxon>
        <taxon>Amphibia</taxon>
        <taxon>Batrachia</taxon>
        <taxon>Caudata</taxon>
        <taxon>Salamandroidea</taxon>
        <taxon>Salamandridae</taxon>
        <taxon>Pleurodelinae</taxon>
        <taxon>Pleurodeles</taxon>
    </lineage>
</organism>
<evidence type="ECO:0000313" key="2">
    <source>
        <dbReference type="EMBL" id="KAJ1079951.1"/>
    </source>
</evidence>
<dbReference type="Proteomes" id="UP001066276">
    <property type="component" value="Chromosome 12"/>
</dbReference>